<dbReference type="Pfam" id="PF12833">
    <property type="entry name" value="HTH_18"/>
    <property type="match status" value="1"/>
</dbReference>
<dbReference type="RefSeq" id="WP_135309427.1">
    <property type="nucleotide sequence ID" value="NZ_QUZT01000033.1"/>
</dbReference>
<evidence type="ECO:0000313" key="5">
    <source>
        <dbReference type="EMBL" id="TFY91925.1"/>
    </source>
</evidence>
<protein>
    <submittedName>
        <fullName evidence="5">AraC family transcriptional regulator</fullName>
    </submittedName>
</protein>
<accession>A0A4Z0AYW9</accession>
<organism evidence="5 6">
    <name type="scientific">Pseudomonas nabeulensis</name>
    <dbReference type="NCBI Taxonomy" id="2293833"/>
    <lineage>
        <taxon>Bacteria</taxon>
        <taxon>Pseudomonadati</taxon>
        <taxon>Pseudomonadota</taxon>
        <taxon>Gammaproteobacteria</taxon>
        <taxon>Pseudomonadales</taxon>
        <taxon>Pseudomonadaceae</taxon>
        <taxon>Pseudomonas</taxon>
    </lineage>
</organism>
<dbReference type="Proteomes" id="UP000297734">
    <property type="component" value="Unassembled WGS sequence"/>
</dbReference>
<keyword evidence="6" id="KW-1185">Reference proteome</keyword>
<dbReference type="InterPro" id="IPR009057">
    <property type="entry name" value="Homeodomain-like_sf"/>
</dbReference>
<evidence type="ECO:0000256" key="2">
    <source>
        <dbReference type="ARBA" id="ARBA00023125"/>
    </source>
</evidence>
<dbReference type="PRINTS" id="PR00032">
    <property type="entry name" value="HTHARAC"/>
</dbReference>
<keyword evidence="1" id="KW-0805">Transcription regulation</keyword>
<dbReference type="Pfam" id="PF12625">
    <property type="entry name" value="Arabinose_bd"/>
    <property type="match status" value="1"/>
</dbReference>
<name>A0A4Z0AYW9_9PSED</name>
<dbReference type="GO" id="GO:0000976">
    <property type="term" value="F:transcription cis-regulatory region binding"/>
    <property type="evidence" value="ECO:0007669"/>
    <property type="project" value="TreeGrafter"/>
</dbReference>
<evidence type="ECO:0000256" key="3">
    <source>
        <dbReference type="ARBA" id="ARBA00023163"/>
    </source>
</evidence>
<dbReference type="PROSITE" id="PS01124">
    <property type="entry name" value="HTH_ARAC_FAMILY_2"/>
    <property type="match status" value="1"/>
</dbReference>
<sequence length="322" mass="35493">MTHAAPAIKLSTLRQIAPYLSLRGVSPLEFFRRFGIAPQVFQNPEAWVPRAACFHIANEMAAAAQDPFGGAVVGHLTDVRSTGVWGELILGSTNLAQACAAAAVHTDLLHQGSEVKIITEGRTTRLIQHFTGQHEFDPKQVIFGTLAVLRKVPLLSGAPGAIRVHLKNPREKGDEALEEFLGPNLEMNAAYNMIEFDRELLEIPLLPVRDVAWKTTQALKSTSDAADVLAQQIADQEQSRLSAISKTIGLSVRTLQRRLEHCGIDFDALRDETRRSEALQLIASGKYSATEIAYMVGYSDPAHFTRAFKRWTGTPPSRYRTL</sequence>
<dbReference type="EMBL" id="QUZT01000033">
    <property type="protein sequence ID" value="TFY91925.1"/>
    <property type="molecule type" value="Genomic_DNA"/>
</dbReference>
<dbReference type="InterPro" id="IPR018060">
    <property type="entry name" value="HTH_AraC"/>
</dbReference>
<keyword evidence="2" id="KW-0238">DNA-binding</keyword>
<dbReference type="SUPFAM" id="SSF46689">
    <property type="entry name" value="Homeodomain-like"/>
    <property type="match status" value="1"/>
</dbReference>
<dbReference type="InterPro" id="IPR020449">
    <property type="entry name" value="Tscrpt_reg_AraC-type_HTH"/>
</dbReference>
<dbReference type="AlphaFoldDB" id="A0A4Z0AYW9"/>
<reference evidence="5 6" key="1">
    <citation type="journal article" date="2019" name="Syst. Appl. Microbiol.">
        <title>New species of pathogenic Pseudomonas isolated from citrus in Tunisia: Proposal of Pseudomonas kairouanensis sp. nov. and Pseudomonas nabeulensis sp. nov.</title>
        <authorList>
            <person name="Oueslati M."/>
            <person name="Mulet M."/>
            <person name="Gomila M."/>
            <person name="Berge O."/>
            <person name="Hajlaoui M.R."/>
            <person name="Lalucat J."/>
            <person name="Sadfi-Zouaoui N."/>
            <person name="Garcia-Valdes E."/>
        </authorList>
    </citation>
    <scope>NUCLEOTIDE SEQUENCE [LARGE SCALE GENOMIC DNA]</scope>
    <source>
        <strain evidence="5 6">E10B</strain>
    </source>
</reference>
<dbReference type="GO" id="GO:0005829">
    <property type="term" value="C:cytosol"/>
    <property type="evidence" value="ECO:0007669"/>
    <property type="project" value="TreeGrafter"/>
</dbReference>
<dbReference type="OrthoDB" id="6506763at2"/>
<gene>
    <name evidence="5" type="ORF">DYL61_17905</name>
</gene>
<keyword evidence="3" id="KW-0804">Transcription</keyword>
<dbReference type="Gene3D" id="1.10.10.60">
    <property type="entry name" value="Homeodomain-like"/>
    <property type="match status" value="1"/>
</dbReference>
<evidence type="ECO:0000256" key="1">
    <source>
        <dbReference type="ARBA" id="ARBA00023015"/>
    </source>
</evidence>
<dbReference type="SMART" id="SM00342">
    <property type="entry name" value="HTH_ARAC"/>
    <property type="match status" value="1"/>
</dbReference>
<evidence type="ECO:0000259" key="4">
    <source>
        <dbReference type="PROSITE" id="PS01124"/>
    </source>
</evidence>
<proteinExistence type="predicted"/>
<dbReference type="InterPro" id="IPR032687">
    <property type="entry name" value="AraC-type_N"/>
</dbReference>
<dbReference type="GO" id="GO:0003700">
    <property type="term" value="F:DNA-binding transcription factor activity"/>
    <property type="evidence" value="ECO:0007669"/>
    <property type="project" value="InterPro"/>
</dbReference>
<comment type="caution">
    <text evidence="5">The sequence shown here is derived from an EMBL/GenBank/DDBJ whole genome shotgun (WGS) entry which is preliminary data.</text>
</comment>
<evidence type="ECO:0000313" key="6">
    <source>
        <dbReference type="Proteomes" id="UP000297734"/>
    </source>
</evidence>
<feature type="domain" description="HTH araC/xylS-type" evidence="4">
    <location>
        <begin position="223"/>
        <end position="322"/>
    </location>
</feature>
<dbReference type="PANTHER" id="PTHR47894:SF4">
    <property type="entry name" value="HTH-TYPE TRANSCRIPTIONAL REGULATOR GADX"/>
    <property type="match status" value="1"/>
</dbReference>
<dbReference type="PANTHER" id="PTHR47894">
    <property type="entry name" value="HTH-TYPE TRANSCRIPTIONAL REGULATOR GADX"/>
    <property type="match status" value="1"/>
</dbReference>